<evidence type="ECO:0000313" key="1">
    <source>
        <dbReference type="EMBL" id="GGR80561.1"/>
    </source>
</evidence>
<organism evidence="1 2">
    <name type="scientific">Deinococcus sedimenti</name>
    <dbReference type="NCBI Taxonomy" id="1867090"/>
    <lineage>
        <taxon>Bacteria</taxon>
        <taxon>Thermotogati</taxon>
        <taxon>Deinococcota</taxon>
        <taxon>Deinococci</taxon>
        <taxon>Deinococcales</taxon>
        <taxon>Deinococcaceae</taxon>
        <taxon>Deinococcus</taxon>
    </lineage>
</organism>
<gene>
    <name evidence="1" type="ORF">GCM10008960_04280</name>
</gene>
<dbReference type="SUPFAM" id="SSF53187">
    <property type="entry name" value="Zn-dependent exopeptidases"/>
    <property type="match status" value="1"/>
</dbReference>
<keyword evidence="2" id="KW-1185">Reference proteome</keyword>
<proteinExistence type="predicted"/>
<protein>
    <recommendedName>
        <fullName evidence="3">N-formylglutamate amidohydrolase</fullName>
    </recommendedName>
</protein>
<evidence type="ECO:0000313" key="2">
    <source>
        <dbReference type="Proteomes" id="UP000644548"/>
    </source>
</evidence>
<dbReference type="Pfam" id="PF05013">
    <property type="entry name" value="FGase"/>
    <property type="match status" value="1"/>
</dbReference>
<accession>A0ABQ2S2U0</accession>
<dbReference type="Gene3D" id="3.40.630.40">
    <property type="entry name" value="Zn-dependent exopeptidases"/>
    <property type="match status" value="1"/>
</dbReference>
<comment type="caution">
    <text evidence="1">The sequence shown here is derived from an EMBL/GenBank/DDBJ whole genome shotgun (WGS) entry which is preliminary data.</text>
</comment>
<dbReference type="Proteomes" id="UP000644548">
    <property type="component" value="Unassembled WGS sequence"/>
</dbReference>
<dbReference type="InterPro" id="IPR007709">
    <property type="entry name" value="N-FG_amidohydro"/>
</dbReference>
<dbReference type="EMBL" id="BMQN01000001">
    <property type="protein sequence ID" value="GGR80561.1"/>
    <property type="molecule type" value="Genomic_DNA"/>
</dbReference>
<sequence length="280" mass="29979">MAPLTSRTADRAGYAPDVPELDRLLVVTPHPSGALPAEVLGDMLGPDLLNAGARESLLSRVFLDGDPFTDLIFHLPGARTVQASWSRFAVDLNRERGDRDENGVIKLSTFDREPLYPAGFTLSAAAREARLRRYWDPFHALVAQEAREATLVIVGHCMAPSGPALSHDTGTPRPGVCLMTGTPDAPTYPQARWAALRDACAAAFAPVLAGTPYPDVQVGVPWETDTISATYGAPGRAAFGIEMNSGLYLHADGTPRHEVIRALNEAFARFAPQALSLAQG</sequence>
<reference evidence="2" key="1">
    <citation type="journal article" date="2019" name="Int. J. Syst. Evol. Microbiol.">
        <title>The Global Catalogue of Microorganisms (GCM) 10K type strain sequencing project: providing services to taxonomists for standard genome sequencing and annotation.</title>
        <authorList>
            <consortium name="The Broad Institute Genomics Platform"/>
            <consortium name="The Broad Institute Genome Sequencing Center for Infectious Disease"/>
            <person name="Wu L."/>
            <person name="Ma J."/>
        </authorList>
    </citation>
    <scope>NUCLEOTIDE SEQUENCE [LARGE SCALE GENOMIC DNA]</scope>
    <source>
        <strain evidence="2">JCM 31405</strain>
    </source>
</reference>
<name>A0ABQ2S2U0_9DEIO</name>
<evidence type="ECO:0008006" key="3">
    <source>
        <dbReference type="Google" id="ProtNLM"/>
    </source>
</evidence>